<evidence type="ECO:0000256" key="1">
    <source>
        <dbReference type="ARBA" id="ARBA00022598"/>
    </source>
</evidence>
<dbReference type="GO" id="GO:0016740">
    <property type="term" value="F:transferase activity"/>
    <property type="evidence" value="ECO:0007669"/>
    <property type="project" value="UniProtKB-ARBA"/>
</dbReference>
<keyword evidence="2 5" id="KW-0547">Nucleotide-binding</keyword>
<feature type="domain" description="BPL/LPL catalytic" evidence="6">
    <location>
        <begin position="73"/>
        <end position="264"/>
    </location>
</feature>
<dbReference type="HAMAP" id="MF_00978">
    <property type="entry name" value="Bifunct_BirA"/>
    <property type="match status" value="1"/>
</dbReference>
<dbReference type="GO" id="GO:0003677">
    <property type="term" value="F:DNA binding"/>
    <property type="evidence" value="ECO:0007669"/>
    <property type="project" value="UniProtKB-UniRule"/>
</dbReference>
<dbReference type="NCBIfam" id="TIGR00121">
    <property type="entry name" value="birA_ligase"/>
    <property type="match status" value="1"/>
</dbReference>
<keyword evidence="5" id="KW-0805">Transcription regulation</keyword>
<accession>D9QSY0</accession>
<dbReference type="InterPro" id="IPR045864">
    <property type="entry name" value="aa-tRNA-synth_II/BPL/LPL"/>
</dbReference>
<evidence type="ECO:0000313" key="7">
    <source>
        <dbReference type="EMBL" id="ADL11668.1"/>
    </source>
</evidence>
<comment type="caution">
    <text evidence="5">Lacks conserved residue(s) required for the propagation of feature annotation.</text>
</comment>
<dbReference type="InterPro" id="IPR004408">
    <property type="entry name" value="Biotin_CoA_COase_ligase"/>
</dbReference>
<keyword evidence="4 5" id="KW-0092">Biotin</keyword>
<dbReference type="GO" id="GO:0005524">
    <property type="term" value="F:ATP binding"/>
    <property type="evidence" value="ECO:0007669"/>
    <property type="project" value="UniProtKB-UniRule"/>
</dbReference>
<keyword evidence="5" id="KW-0238">DNA-binding</keyword>
<dbReference type="Pfam" id="PF02237">
    <property type="entry name" value="BPL_C"/>
    <property type="match status" value="1"/>
</dbReference>
<protein>
    <recommendedName>
        <fullName evidence="5">Bifunctional ligase/repressor BirA</fullName>
    </recommendedName>
    <alternativeName>
        <fullName evidence="5">Biotin--[acetyl-CoA-carboxylase] ligase</fullName>
        <ecNumber evidence="5">6.3.4.15</ecNumber>
    </alternativeName>
    <alternativeName>
        <fullName evidence="5">Biotin--protein ligase</fullName>
    </alternativeName>
    <alternativeName>
        <fullName evidence="5">Biotin-[acetyl-CoA carboxylase] synthetase</fullName>
    </alternativeName>
</protein>
<feature type="binding site" evidence="5">
    <location>
        <position position="120"/>
    </location>
    <ligand>
        <name>biotin</name>
        <dbReference type="ChEBI" id="CHEBI:57586"/>
    </ligand>
</feature>
<dbReference type="Gene3D" id="1.10.10.10">
    <property type="entry name" value="Winged helix-like DNA-binding domain superfamily/Winged helix DNA-binding domain"/>
    <property type="match status" value="1"/>
</dbReference>
<dbReference type="Gene3D" id="2.30.30.100">
    <property type="match status" value="1"/>
</dbReference>
<evidence type="ECO:0000256" key="5">
    <source>
        <dbReference type="HAMAP-Rule" id="MF_00978"/>
    </source>
</evidence>
<comment type="catalytic activity">
    <reaction evidence="5">
        <text>biotin + L-lysyl-[protein] + ATP = N(6)-biotinyl-L-lysyl-[protein] + AMP + diphosphate + H(+)</text>
        <dbReference type="Rhea" id="RHEA:11756"/>
        <dbReference type="Rhea" id="RHEA-COMP:9752"/>
        <dbReference type="Rhea" id="RHEA-COMP:10505"/>
        <dbReference type="ChEBI" id="CHEBI:15378"/>
        <dbReference type="ChEBI" id="CHEBI:29969"/>
        <dbReference type="ChEBI" id="CHEBI:30616"/>
        <dbReference type="ChEBI" id="CHEBI:33019"/>
        <dbReference type="ChEBI" id="CHEBI:57586"/>
        <dbReference type="ChEBI" id="CHEBI:83144"/>
        <dbReference type="ChEBI" id="CHEBI:456215"/>
        <dbReference type="EC" id="6.3.4.15"/>
    </reaction>
</comment>
<comment type="function">
    <text evidence="5">Acts both as a biotin--[acetyl-CoA-carboxylase] ligase and a repressor.</text>
</comment>
<dbReference type="HOGENOM" id="CLU_051096_0_1_9"/>
<evidence type="ECO:0000256" key="3">
    <source>
        <dbReference type="ARBA" id="ARBA00022840"/>
    </source>
</evidence>
<dbReference type="AlphaFoldDB" id="D9QSY0"/>
<dbReference type="PANTHER" id="PTHR12835:SF5">
    <property type="entry name" value="BIOTIN--PROTEIN LIGASE"/>
    <property type="match status" value="1"/>
</dbReference>
<dbReference type="CDD" id="cd16442">
    <property type="entry name" value="BPL"/>
    <property type="match status" value="1"/>
</dbReference>
<sequence>MSQTSKRKQRVLRILHKNRDQYISGQELSDRLEVSRTAVWKYIQSLREQGYVIDSSSRLGYCLVKAPDILSPEEIKKDLKTDLLGCEVIYQEEVKSTNSLAKSEARQEAEEGTVIVAKEQVGGKGRLGREYFCPPGGIWFSVILRPNMKPDSASQFSFVAVVALAKTIDELTDSVPEIKWPNDVLINGKKVSGILTEMSAEIDQIDYLVLGIGVNLNIAVDEFPSDLKNKATSIQEESGQQIPKLNFFLSLLEQLEEEYFKLQTEGFEKIIEGWKEYNITLGNEVTVTSNNEVLTGQAVDVDNKGRLLVELPNGTMKKVVAGDVTLNTEYN</sequence>
<name>D9QSY0_ACEAZ</name>
<dbReference type="SUPFAM" id="SSF46785">
    <property type="entry name" value="Winged helix' DNA-binding domain"/>
    <property type="match status" value="1"/>
</dbReference>
<dbReference type="STRING" id="574087.Acear_0117"/>
<dbReference type="InterPro" id="IPR003142">
    <property type="entry name" value="BPL_C"/>
</dbReference>
<reference evidence="7 8" key="1">
    <citation type="journal article" date="2010" name="Stand. Genomic Sci.">
        <title>Complete genome sequence of Acetohalobium arabaticum type strain (Z-7288).</title>
        <authorList>
            <person name="Sikorski J."/>
            <person name="Lapidus A."/>
            <person name="Chertkov O."/>
            <person name="Lucas S."/>
            <person name="Copeland A."/>
            <person name="Glavina Del Rio T."/>
            <person name="Nolan M."/>
            <person name="Tice H."/>
            <person name="Cheng J.F."/>
            <person name="Han C."/>
            <person name="Brambilla E."/>
            <person name="Pitluck S."/>
            <person name="Liolios K."/>
            <person name="Ivanova N."/>
            <person name="Mavromatis K."/>
            <person name="Mikhailova N."/>
            <person name="Pati A."/>
            <person name="Bruce D."/>
            <person name="Detter C."/>
            <person name="Tapia R."/>
            <person name="Goodwin L."/>
            <person name="Chen A."/>
            <person name="Palaniappan K."/>
            <person name="Land M."/>
            <person name="Hauser L."/>
            <person name="Chang Y.J."/>
            <person name="Jeffries C.D."/>
            <person name="Rohde M."/>
            <person name="Goker M."/>
            <person name="Spring S."/>
            <person name="Woyke T."/>
            <person name="Bristow J."/>
            <person name="Eisen J.A."/>
            <person name="Markowitz V."/>
            <person name="Hugenholtz P."/>
            <person name="Kyrpides N.C."/>
            <person name="Klenk H.P."/>
        </authorList>
    </citation>
    <scope>NUCLEOTIDE SEQUENCE [LARGE SCALE GENOMIC DNA]</scope>
    <source>
        <strain evidence="8">ATCC 49924 / DSM 5501 / Z-7288</strain>
    </source>
</reference>
<keyword evidence="3 5" id="KW-0067">ATP-binding</keyword>
<keyword evidence="8" id="KW-1185">Reference proteome</keyword>
<gene>
    <name evidence="5" type="primary">birA</name>
    <name evidence="7" type="ordered locus">Acear_0117</name>
</gene>
<dbReference type="eggNOG" id="COG0340">
    <property type="taxonomic scope" value="Bacteria"/>
</dbReference>
<dbReference type="PANTHER" id="PTHR12835">
    <property type="entry name" value="BIOTIN PROTEIN LIGASE"/>
    <property type="match status" value="1"/>
</dbReference>
<feature type="binding site" evidence="5">
    <location>
        <position position="190"/>
    </location>
    <ligand>
        <name>biotin</name>
        <dbReference type="ChEBI" id="CHEBI:57586"/>
    </ligand>
</feature>
<dbReference type="GO" id="GO:0005737">
    <property type="term" value="C:cytoplasm"/>
    <property type="evidence" value="ECO:0007669"/>
    <property type="project" value="TreeGrafter"/>
</dbReference>
<feature type="DNA-binding region" description="H-T-H motif" evidence="5">
    <location>
        <begin position="25"/>
        <end position="44"/>
    </location>
</feature>
<evidence type="ECO:0000313" key="8">
    <source>
        <dbReference type="Proteomes" id="UP000001661"/>
    </source>
</evidence>
<evidence type="ECO:0000256" key="4">
    <source>
        <dbReference type="ARBA" id="ARBA00023267"/>
    </source>
</evidence>
<dbReference type="SUPFAM" id="SSF50037">
    <property type="entry name" value="C-terminal domain of transcriptional repressors"/>
    <property type="match status" value="1"/>
</dbReference>
<dbReference type="eggNOG" id="COG1654">
    <property type="taxonomic scope" value="Bacteria"/>
</dbReference>
<keyword evidence="5" id="KW-0804">Transcription</keyword>
<dbReference type="Pfam" id="PF08279">
    <property type="entry name" value="HTH_11"/>
    <property type="match status" value="1"/>
</dbReference>
<comment type="similarity">
    <text evidence="5">Belongs to the biotin--protein ligase family.</text>
</comment>
<proteinExistence type="inferred from homology"/>
<dbReference type="Gene3D" id="3.30.930.10">
    <property type="entry name" value="Bira Bifunctional Protein, Domain 2"/>
    <property type="match status" value="1"/>
</dbReference>
<dbReference type="InterPro" id="IPR004143">
    <property type="entry name" value="BPL_LPL_catalytic"/>
</dbReference>
<dbReference type="SUPFAM" id="SSF55681">
    <property type="entry name" value="Class II aaRS and biotin synthetases"/>
    <property type="match status" value="1"/>
</dbReference>
<dbReference type="InterPro" id="IPR036388">
    <property type="entry name" value="WH-like_DNA-bd_sf"/>
</dbReference>
<dbReference type="InterPro" id="IPR008988">
    <property type="entry name" value="Transcriptional_repressor_C"/>
</dbReference>
<dbReference type="KEGG" id="aar:Acear_0117"/>
<keyword evidence="5" id="KW-0678">Repressor</keyword>
<dbReference type="GO" id="GO:0004077">
    <property type="term" value="F:biotin--[biotin carboxyl-carrier protein] ligase activity"/>
    <property type="evidence" value="ECO:0007669"/>
    <property type="project" value="UniProtKB-UniRule"/>
</dbReference>
<dbReference type="InterPro" id="IPR013196">
    <property type="entry name" value="HTH_11"/>
</dbReference>
<dbReference type="GO" id="GO:0009249">
    <property type="term" value="P:protein lipoylation"/>
    <property type="evidence" value="ECO:0007669"/>
    <property type="project" value="UniProtKB-ARBA"/>
</dbReference>
<dbReference type="EC" id="6.3.4.15" evidence="5"/>
<dbReference type="PROSITE" id="PS51733">
    <property type="entry name" value="BPL_LPL_CATALYTIC"/>
    <property type="match status" value="1"/>
</dbReference>
<dbReference type="Proteomes" id="UP000001661">
    <property type="component" value="Chromosome"/>
</dbReference>
<dbReference type="InterPro" id="IPR030855">
    <property type="entry name" value="Bifunct_BirA"/>
</dbReference>
<keyword evidence="1 5" id="KW-0436">Ligase</keyword>
<dbReference type="RefSeq" id="WP_013277115.1">
    <property type="nucleotide sequence ID" value="NC_014378.1"/>
</dbReference>
<dbReference type="InterPro" id="IPR036390">
    <property type="entry name" value="WH_DNA-bd_sf"/>
</dbReference>
<evidence type="ECO:0000259" key="6">
    <source>
        <dbReference type="PROSITE" id="PS51733"/>
    </source>
</evidence>
<dbReference type="OrthoDB" id="9807064at2"/>
<organism evidence="7 8">
    <name type="scientific">Acetohalobium arabaticum (strain ATCC 49924 / DSM 5501 / Z-7288)</name>
    <dbReference type="NCBI Taxonomy" id="574087"/>
    <lineage>
        <taxon>Bacteria</taxon>
        <taxon>Bacillati</taxon>
        <taxon>Bacillota</taxon>
        <taxon>Clostridia</taxon>
        <taxon>Halanaerobiales</taxon>
        <taxon>Halobacteroidaceae</taxon>
        <taxon>Acetohalobium</taxon>
    </lineage>
</organism>
<evidence type="ECO:0000256" key="2">
    <source>
        <dbReference type="ARBA" id="ARBA00022741"/>
    </source>
</evidence>
<dbReference type="GO" id="GO:0006355">
    <property type="term" value="P:regulation of DNA-templated transcription"/>
    <property type="evidence" value="ECO:0007669"/>
    <property type="project" value="UniProtKB-UniRule"/>
</dbReference>
<feature type="binding site" evidence="5">
    <location>
        <begin position="96"/>
        <end position="98"/>
    </location>
    <ligand>
        <name>biotin</name>
        <dbReference type="ChEBI" id="CHEBI:57586"/>
    </ligand>
</feature>
<dbReference type="EMBL" id="CP002105">
    <property type="protein sequence ID" value="ADL11668.1"/>
    <property type="molecule type" value="Genomic_DNA"/>
</dbReference>
<dbReference type="Pfam" id="PF03099">
    <property type="entry name" value="BPL_LplA_LipB"/>
    <property type="match status" value="1"/>
</dbReference>